<reference evidence="3 4" key="1">
    <citation type="submission" date="2020-08" db="EMBL/GenBank/DDBJ databases">
        <title>Genomic Encyclopedia of Type Strains, Phase IV (KMG-IV): sequencing the most valuable type-strain genomes for metagenomic binning, comparative biology and taxonomic classification.</title>
        <authorList>
            <person name="Goeker M."/>
        </authorList>
    </citation>
    <scope>NUCLEOTIDE SEQUENCE [LARGE SCALE GENOMIC DNA]</scope>
    <source>
        <strain evidence="3 4">DSM 12252</strain>
    </source>
</reference>
<evidence type="ECO:0000256" key="1">
    <source>
        <dbReference type="SAM" id="SignalP"/>
    </source>
</evidence>
<organism evidence="3 4">
    <name type="scientific">Prosthecobacter vanneervenii</name>
    <dbReference type="NCBI Taxonomy" id="48466"/>
    <lineage>
        <taxon>Bacteria</taxon>
        <taxon>Pseudomonadati</taxon>
        <taxon>Verrucomicrobiota</taxon>
        <taxon>Verrucomicrobiia</taxon>
        <taxon>Verrucomicrobiales</taxon>
        <taxon>Verrucomicrobiaceae</taxon>
        <taxon>Prosthecobacter</taxon>
    </lineage>
</organism>
<dbReference type="Proteomes" id="UP000590740">
    <property type="component" value="Unassembled WGS sequence"/>
</dbReference>
<comment type="caution">
    <text evidence="3">The sequence shown here is derived from an EMBL/GenBank/DDBJ whole genome shotgun (WGS) entry which is preliminary data.</text>
</comment>
<dbReference type="InterPro" id="IPR036116">
    <property type="entry name" value="FN3_sf"/>
</dbReference>
<feature type="domain" description="Fibronectin type-III" evidence="2">
    <location>
        <begin position="129"/>
        <end position="206"/>
    </location>
</feature>
<accession>A0A7W7Y832</accession>
<name>A0A7W7Y832_9BACT</name>
<feature type="domain" description="Fibronectin type-III" evidence="2">
    <location>
        <begin position="221"/>
        <end position="300"/>
    </location>
</feature>
<dbReference type="InterPro" id="IPR003961">
    <property type="entry name" value="FN3_dom"/>
</dbReference>
<evidence type="ECO:0000313" key="4">
    <source>
        <dbReference type="Proteomes" id="UP000590740"/>
    </source>
</evidence>
<feature type="chain" id="PRO_5030508582" evidence="1">
    <location>
        <begin position="22"/>
        <end position="1299"/>
    </location>
</feature>
<evidence type="ECO:0000313" key="3">
    <source>
        <dbReference type="EMBL" id="MBB5031304.1"/>
    </source>
</evidence>
<keyword evidence="1" id="KW-0732">Signal</keyword>
<feature type="signal peptide" evidence="1">
    <location>
        <begin position="1"/>
        <end position="21"/>
    </location>
</feature>
<feature type="domain" description="Fibronectin type-III" evidence="2">
    <location>
        <begin position="14"/>
        <end position="99"/>
    </location>
</feature>
<dbReference type="EMBL" id="JACHIG010000001">
    <property type="protein sequence ID" value="MBB5031304.1"/>
    <property type="molecule type" value="Genomic_DNA"/>
</dbReference>
<dbReference type="SMART" id="SM00060">
    <property type="entry name" value="FN3"/>
    <property type="match status" value="9"/>
</dbReference>
<sequence>MLWLLAAVPVLAVTPVVTTTAATGVTDSNASLNGTIDPMGETFEVRAQYGLTDSYGYITQGSSYFFGTGVQNCSFAPSGLATNTTYHYRITATSLDGTRTYVGNDMTFTTLANPPTLGTPLAGVNSLAPTQVSFALYSLLSGSSQTTVSYEYGLTTSYGSEVVSPTQVDKDVIAYSTCFATATGLTPGTTYHFRAKAVNQQATVYSPDYTFTTHMGPVLTPTAPTGVTDLAATINGTANTDGELLNVVFEFGTTTSYGQTYTAATYFRSTSATPMSAQPEGLLPGTTYHYRLKASYYYDSSIVFYGPDQTFTTAAATTPPTAGSMVAVAATPTMAAVACYPVYAGSSETSGTFKYGLTTDYGATASSLITVPLGTYGPVLAELSGLTPGTTYHMTCVLTNAQGSVTATDATFTTASLPVVTTGAASAVQDFSAVLNGDLVITGVIGGAALSFDFGTTASYGTSISASPGTATGPTSFSATASNLQPSTTYHYRARVRFVFSTAQEDYTGPDMTFTTTASSAPTVGNVSASQIGISTATLSVDAVSAGSADATIFWEYQAAGGSVQTIDSSPASVTLGSSTASSVQLTGLQAATLYTYRCGATSARGTTYGAYGSFTTNDNIAPTLGTVYAAQVGVTSTTVGINYLDAGTAYTTVFWECQPVAGGAVQQVSGFPSTLSPGQVVSTEKAVFTQLQPSTAYSYRCGATNVKGTTYSAYGTFTTQGSPTVTTAAATGVTDMTAVLSGSGNASGGGPFGLFFQIGTTTSYGTVISPAGNYLGGAADTPVTATVGHLLPNTTYHYRLCAIYFNSNHTSIDTTQGFYGADQTFTTGAPATPPSSLTTVSGPLATTAARVIADVETGSSPATVVIEYGTDTTYGSQYTSTTTSAAGTRAISTNDISGLLADTDYHFRVVVTNAEGSATGPDTVVHTLAPPTVITTAATSVQPISAMLNGTSNNQGGHYTASFDFGTTTAYGQNIAAGYTLITSGSTLFRYANAQAFTGGVVIGGGGTLVIGGGLGGGSNLIIILPSNITGGNASASGFASYAAIPVTYNGVDSIRYASASSGGSLTTPSLGGFDPVATSTAVAPLLPQTTYHYRLKLSDSYGNTYYGSDATFTTLAPVDAWRQARFSTTSNTGSASDLAAPAGDGLPNLLKYALGMDPTTAATAPQPTLKDYSGTQHLSLTFQRDPAKTDITYEVQTADSPLGPWTTVATSTGGGVTTGPGFVAEGVPSSGGTTGGSVSGGLIIIGVGGGGISGGTLTLPGMTPVYTIPTPLNVEVFDPVSMQDAARRFMRLQVTRQ</sequence>
<gene>
    <name evidence="3" type="ORF">HNQ65_000858</name>
</gene>
<dbReference type="InterPro" id="IPR013783">
    <property type="entry name" value="Ig-like_fold"/>
</dbReference>
<feature type="domain" description="Fibronectin type-III" evidence="2">
    <location>
        <begin position="831"/>
        <end position="919"/>
    </location>
</feature>
<dbReference type="RefSeq" id="WP_184338235.1">
    <property type="nucleotide sequence ID" value="NZ_JACHIG010000001.1"/>
</dbReference>
<keyword evidence="4" id="KW-1185">Reference proteome</keyword>
<dbReference type="Gene3D" id="2.60.40.10">
    <property type="entry name" value="Immunoglobulins"/>
    <property type="match status" value="1"/>
</dbReference>
<proteinExistence type="predicted"/>
<feature type="domain" description="Fibronectin type-III" evidence="2">
    <location>
        <begin position="521"/>
        <end position="608"/>
    </location>
</feature>
<feature type="domain" description="Fibronectin type-III" evidence="2">
    <location>
        <begin position="319"/>
        <end position="405"/>
    </location>
</feature>
<feature type="domain" description="Fibronectin type-III" evidence="2">
    <location>
        <begin position="636"/>
        <end position="711"/>
    </location>
</feature>
<dbReference type="SUPFAM" id="SSF49265">
    <property type="entry name" value="Fibronectin type III"/>
    <property type="match status" value="2"/>
</dbReference>
<evidence type="ECO:0000259" key="2">
    <source>
        <dbReference type="SMART" id="SM00060"/>
    </source>
</evidence>
<feature type="domain" description="Fibronectin type-III" evidence="2">
    <location>
        <begin position="431"/>
        <end position="501"/>
    </location>
</feature>
<feature type="domain" description="Fibronectin type-III" evidence="2">
    <location>
        <begin position="721"/>
        <end position="812"/>
    </location>
</feature>
<protein>
    <submittedName>
        <fullName evidence="3">Phosphodiesterase/alkaline phosphatase D-like protein</fullName>
    </submittedName>
</protein>